<comment type="caution">
    <text evidence="2">The sequence shown here is derived from an EMBL/GenBank/DDBJ whole genome shotgun (WGS) entry which is preliminary data.</text>
</comment>
<feature type="region of interest" description="Disordered" evidence="1">
    <location>
        <begin position="1"/>
        <end position="33"/>
    </location>
</feature>
<accession>A0AAW1Y524</accession>
<name>A0AAW1Y524_RUBAR</name>
<evidence type="ECO:0000313" key="3">
    <source>
        <dbReference type="Proteomes" id="UP001457282"/>
    </source>
</evidence>
<dbReference type="PANTHER" id="PTHR34569:SF12">
    <property type="entry name" value="TRANSMEMBRANE PROTEIN"/>
    <property type="match status" value="1"/>
</dbReference>
<sequence length="171" mass="18895">MEMETSLIKSSNHENHVVPFNPAAPNSRSHSPSFLSHNGFASPEIGISDIEMITIQTVTYTSLKDLLPASPPTIASPTHNSSWYEVPIKNPLVKHAALAYLQPMSTPPEVGGKGLFRTIRDKCRCADGVGCLDWFRDVVFKSVRDAFGGGQREEEDDDDDDDDDDEYVKVD</sequence>
<proteinExistence type="predicted"/>
<evidence type="ECO:0000256" key="1">
    <source>
        <dbReference type="SAM" id="MobiDB-lite"/>
    </source>
</evidence>
<evidence type="ECO:0000313" key="2">
    <source>
        <dbReference type="EMBL" id="KAK9944213.1"/>
    </source>
</evidence>
<feature type="region of interest" description="Disordered" evidence="1">
    <location>
        <begin position="146"/>
        <end position="171"/>
    </location>
</feature>
<dbReference type="PANTHER" id="PTHR34569">
    <property type="entry name" value="EXPRESSED PROTEIN"/>
    <property type="match status" value="1"/>
</dbReference>
<organism evidence="2 3">
    <name type="scientific">Rubus argutus</name>
    <name type="common">Southern blackberry</name>
    <dbReference type="NCBI Taxonomy" id="59490"/>
    <lineage>
        <taxon>Eukaryota</taxon>
        <taxon>Viridiplantae</taxon>
        <taxon>Streptophyta</taxon>
        <taxon>Embryophyta</taxon>
        <taxon>Tracheophyta</taxon>
        <taxon>Spermatophyta</taxon>
        <taxon>Magnoliopsida</taxon>
        <taxon>eudicotyledons</taxon>
        <taxon>Gunneridae</taxon>
        <taxon>Pentapetalae</taxon>
        <taxon>rosids</taxon>
        <taxon>fabids</taxon>
        <taxon>Rosales</taxon>
        <taxon>Rosaceae</taxon>
        <taxon>Rosoideae</taxon>
        <taxon>Rosoideae incertae sedis</taxon>
        <taxon>Rubus</taxon>
    </lineage>
</organism>
<keyword evidence="3" id="KW-1185">Reference proteome</keyword>
<dbReference type="Proteomes" id="UP001457282">
    <property type="component" value="Unassembled WGS sequence"/>
</dbReference>
<dbReference type="AlphaFoldDB" id="A0AAW1Y524"/>
<dbReference type="EMBL" id="JBEDUW010000002">
    <property type="protein sequence ID" value="KAK9944213.1"/>
    <property type="molecule type" value="Genomic_DNA"/>
</dbReference>
<reference evidence="2 3" key="1">
    <citation type="journal article" date="2023" name="G3 (Bethesda)">
        <title>A chromosome-length genome assembly and annotation of blackberry (Rubus argutus, cv. 'Hillquist').</title>
        <authorList>
            <person name="Bruna T."/>
            <person name="Aryal R."/>
            <person name="Dudchenko O."/>
            <person name="Sargent D.J."/>
            <person name="Mead D."/>
            <person name="Buti M."/>
            <person name="Cavallini A."/>
            <person name="Hytonen T."/>
            <person name="Andres J."/>
            <person name="Pham M."/>
            <person name="Weisz D."/>
            <person name="Mascagni F."/>
            <person name="Usai G."/>
            <person name="Natali L."/>
            <person name="Bassil N."/>
            <person name="Fernandez G.E."/>
            <person name="Lomsadze A."/>
            <person name="Armour M."/>
            <person name="Olukolu B."/>
            <person name="Poorten T."/>
            <person name="Britton C."/>
            <person name="Davik J."/>
            <person name="Ashrafi H."/>
            <person name="Aiden E.L."/>
            <person name="Borodovsky M."/>
            <person name="Worthington M."/>
        </authorList>
    </citation>
    <scope>NUCLEOTIDE SEQUENCE [LARGE SCALE GENOMIC DNA]</scope>
    <source>
        <strain evidence="2">PI 553951</strain>
    </source>
</reference>
<feature type="compositionally biased region" description="Acidic residues" evidence="1">
    <location>
        <begin position="153"/>
        <end position="171"/>
    </location>
</feature>
<feature type="compositionally biased region" description="Polar residues" evidence="1">
    <location>
        <begin position="24"/>
        <end position="33"/>
    </location>
</feature>
<protein>
    <submittedName>
        <fullName evidence="2">Uncharacterized protein</fullName>
    </submittedName>
</protein>
<gene>
    <name evidence="2" type="ORF">M0R45_009791</name>
</gene>